<dbReference type="PANTHER" id="PTHR11986:SF79">
    <property type="entry name" value="ACETYLORNITHINE AMINOTRANSFERASE, MITOCHONDRIAL"/>
    <property type="match status" value="1"/>
</dbReference>
<dbReference type="FunFam" id="3.40.640.10:FF:000013">
    <property type="entry name" value="4-aminobutyrate aminotransferase"/>
    <property type="match status" value="1"/>
</dbReference>
<keyword evidence="5 7" id="KW-0663">Pyridoxal phosphate</keyword>
<name>A0AAE6YYM1_9GAMM</name>
<dbReference type="EMBL" id="CP033622">
    <property type="protein sequence ID" value="QIZ51011.1"/>
    <property type="molecule type" value="Genomic_DNA"/>
</dbReference>
<evidence type="ECO:0000256" key="1">
    <source>
        <dbReference type="ARBA" id="ARBA00001933"/>
    </source>
</evidence>
<evidence type="ECO:0000313" key="8">
    <source>
        <dbReference type="EMBL" id="QIZ51011.1"/>
    </source>
</evidence>
<dbReference type="InterPro" id="IPR049704">
    <property type="entry name" value="Aminotrans_3_PPA_site"/>
</dbReference>
<evidence type="ECO:0000256" key="3">
    <source>
        <dbReference type="ARBA" id="ARBA00022576"/>
    </source>
</evidence>
<dbReference type="SUPFAM" id="SSF53383">
    <property type="entry name" value="PLP-dependent transferases"/>
    <property type="match status" value="1"/>
</dbReference>
<dbReference type="Gene3D" id="3.40.640.10">
    <property type="entry name" value="Type I PLP-dependent aspartate aminotransferase-like (Major domain)"/>
    <property type="match status" value="1"/>
</dbReference>
<comment type="cofactor">
    <cofactor evidence="1">
        <name>pyridoxal 5'-phosphate</name>
        <dbReference type="ChEBI" id="CHEBI:597326"/>
    </cofactor>
</comment>
<evidence type="ECO:0000313" key="10">
    <source>
        <dbReference type="Proteomes" id="UP000500801"/>
    </source>
</evidence>
<gene>
    <name evidence="8" type="ORF">DWG24_09630</name>
    <name evidence="9" type="ORF">FGI21_02470</name>
</gene>
<reference evidence="8 10" key="1">
    <citation type="submission" date="2018-11" db="EMBL/GenBank/DDBJ databases">
        <title>Complete genome sequence of Dickeya zeae strain CE1 infecting Canna edulis Ker-Gawl. in China.</title>
        <authorList>
            <person name="Zhang J."/>
            <person name="Lin B."/>
            <person name="Shen H."/>
            <person name="Jiang S."/>
            <person name="Pu X."/>
            <person name="Sun D."/>
        </authorList>
    </citation>
    <scope>NUCLEOTIDE SEQUENCE [LARGE SCALE GENOMIC DNA]</scope>
    <source>
        <strain evidence="8 10">CE1</strain>
    </source>
</reference>
<evidence type="ECO:0000313" key="11">
    <source>
        <dbReference type="Proteomes" id="UP000824976"/>
    </source>
</evidence>
<evidence type="ECO:0000256" key="6">
    <source>
        <dbReference type="ARBA" id="ARBA00048671"/>
    </source>
</evidence>
<dbReference type="InterPro" id="IPR015424">
    <property type="entry name" value="PyrdxlP-dep_Trfase"/>
</dbReference>
<evidence type="ECO:0000256" key="2">
    <source>
        <dbReference type="ARBA" id="ARBA00008954"/>
    </source>
</evidence>
<dbReference type="InterPro" id="IPR015422">
    <property type="entry name" value="PyrdxlP-dep_Trfase_small"/>
</dbReference>
<dbReference type="CDD" id="cd00610">
    <property type="entry name" value="OAT_like"/>
    <property type="match status" value="1"/>
</dbReference>
<keyword evidence="4 8" id="KW-0808">Transferase</keyword>
<keyword evidence="11" id="KW-1185">Reference proteome</keyword>
<dbReference type="PANTHER" id="PTHR11986">
    <property type="entry name" value="AMINOTRANSFERASE CLASS III"/>
    <property type="match status" value="1"/>
</dbReference>
<dbReference type="AlphaFoldDB" id="A0AAE6YYM1"/>
<accession>A0AAE6YYM1</accession>
<dbReference type="NCBIfam" id="NF005272">
    <property type="entry name" value="PRK06777.1"/>
    <property type="match status" value="1"/>
</dbReference>
<dbReference type="PROSITE" id="PS00600">
    <property type="entry name" value="AA_TRANSFER_CLASS_3"/>
    <property type="match status" value="1"/>
</dbReference>
<dbReference type="InterPro" id="IPR015421">
    <property type="entry name" value="PyrdxlP-dep_Trfase_major"/>
</dbReference>
<protein>
    <submittedName>
        <fullName evidence="8">4-aminobutyrate--2-oxoglutarate transaminase</fullName>
        <ecNumber evidence="8">2.6.1.19</ecNumber>
    </submittedName>
</protein>
<proteinExistence type="inferred from homology"/>
<dbReference type="NCBIfam" id="TIGR00700">
    <property type="entry name" value="GABAtrnsam"/>
    <property type="match status" value="1"/>
</dbReference>
<organism evidence="8 10">
    <name type="scientific">Dickeya zeae</name>
    <dbReference type="NCBI Taxonomy" id="204042"/>
    <lineage>
        <taxon>Bacteria</taxon>
        <taxon>Pseudomonadati</taxon>
        <taxon>Pseudomonadota</taxon>
        <taxon>Gammaproteobacteria</taxon>
        <taxon>Enterobacterales</taxon>
        <taxon>Pectobacteriaceae</taxon>
        <taxon>Dickeya</taxon>
    </lineage>
</organism>
<dbReference type="Gene3D" id="3.90.1150.10">
    <property type="entry name" value="Aspartate Aminotransferase, domain 1"/>
    <property type="match status" value="1"/>
</dbReference>
<dbReference type="Pfam" id="PF00202">
    <property type="entry name" value="Aminotran_3"/>
    <property type="match status" value="1"/>
</dbReference>
<comment type="catalytic activity">
    <reaction evidence="6">
        <text>4-aminobutanoate + 2-oxoglutarate = succinate semialdehyde + L-glutamate</text>
        <dbReference type="Rhea" id="RHEA:23352"/>
        <dbReference type="ChEBI" id="CHEBI:16810"/>
        <dbReference type="ChEBI" id="CHEBI:29985"/>
        <dbReference type="ChEBI" id="CHEBI:57706"/>
        <dbReference type="ChEBI" id="CHEBI:59888"/>
        <dbReference type="EC" id="2.6.1.19"/>
    </reaction>
    <physiologicalReaction direction="left-to-right" evidence="6">
        <dbReference type="Rhea" id="RHEA:23353"/>
    </physiologicalReaction>
</comment>
<dbReference type="GO" id="GO:0009448">
    <property type="term" value="P:gamma-aminobutyric acid metabolic process"/>
    <property type="evidence" value="ECO:0007669"/>
    <property type="project" value="InterPro"/>
</dbReference>
<dbReference type="PIRSF" id="PIRSF000521">
    <property type="entry name" value="Transaminase_4ab_Lys_Orn"/>
    <property type="match status" value="1"/>
</dbReference>
<dbReference type="InterPro" id="IPR004632">
    <property type="entry name" value="4NH2But_aminotransferase_bac"/>
</dbReference>
<dbReference type="EMBL" id="CP040817">
    <property type="protein sequence ID" value="QYM90806.1"/>
    <property type="molecule type" value="Genomic_DNA"/>
</dbReference>
<dbReference type="Proteomes" id="UP000500801">
    <property type="component" value="Chromosome"/>
</dbReference>
<evidence type="ECO:0000313" key="9">
    <source>
        <dbReference type="EMBL" id="QYM90806.1"/>
    </source>
</evidence>
<dbReference type="GO" id="GO:0042802">
    <property type="term" value="F:identical protein binding"/>
    <property type="evidence" value="ECO:0007669"/>
    <property type="project" value="TreeGrafter"/>
</dbReference>
<dbReference type="GO" id="GO:0034386">
    <property type="term" value="F:4-aminobutyrate:2-oxoglutarate transaminase activity"/>
    <property type="evidence" value="ECO:0007669"/>
    <property type="project" value="UniProtKB-EC"/>
</dbReference>
<evidence type="ECO:0000256" key="5">
    <source>
        <dbReference type="ARBA" id="ARBA00022898"/>
    </source>
</evidence>
<evidence type="ECO:0000256" key="4">
    <source>
        <dbReference type="ARBA" id="ARBA00022679"/>
    </source>
</evidence>
<dbReference type="Proteomes" id="UP000824976">
    <property type="component" value="Chromosome"/>
</dbReference>
<sequence length="421" mass="44721">MSNSELNQRRLAATPRGVGVMCDFYADKAENATLWDVEGREYIDFAAGIAVLNTGHRHPKLLAAVREQLEKFTHTAYQIVPYGSYVALAERLNALAPIAGPAKTAFFTTGAEAVENAVKIARAYTKRPGVIAFGAAFHGRTLLTLTLTGKVAPYSTGFGPFPGSIFHALYPNAQHGVTVEQALESIDRILHTDIGADQVAAILLEPVQGEGGFNVAPPEFISGVRQLCDKYGMLLIADEVQSGFARTGKVFAMEYYDDKADLITMAKSLGGGFPISGVVGRAEVMDAPGPGGLGGTYAGNPLAVASALAVLDVIEEEQLCQRAQRLGATLVEALEQAKTANPAIADIRARGSMVAVEFTDPQTGKPSAEITKKYQQAALEQGLLLLTCGTHGNVIRFLYPLTIPDAQFSQALSILAQVLAK</sequence>
<dbReference type="InterPro" id="IPR005814">
    <property type="entry name" value="Aminotrans_3"/>
</dbReference>
<reference evidence="9 11" key="2">
    <citation type="submission" date="2019-06" db="EMBL/GenBank/DDBJ databases">
        <title>Complete genome of Dickeya zeae PL65.</title>
        <authorList>
            <person name="Boluk G."/>
            <person name="Arif M."/>
        </authorList>
    </citation>
    <scope>NUCLEOTIDE SEQUENCE [LARGE SCALE GENOMIC DNA]</scope>
    <source>
        <strain evidence="9 11">PL65</strain>
    </source>
</reference>
<dbReference type="RefSeq" id="WP_168362362.1">
    <property type="nucleotide sequence ID" value="NZ_CP033622.1"/>
</dbReference>
<comment type="similarity">
    <text evidence="2 7">Belongs to the class-III pyridoxal-phosphate-dependent aminotransferase family.</text>
</comment>
<dbReference type="GO" id="GO:0030170">
    <property type="term" value="F:pyridoxal phosphate binding"/>
    <property type="evidence" value="ECO:0007669"/>
    <property type="project" value="InterPro"/>
</dbReference>
<evidence type="ECO:0000256" key="7">
    <source>
        <dbReference type="RuleBase" id="RU003560"/>
    </source>
</evidence>
<dbReference type="EC" id="2.6.1.19" evidence="8"/>
<keyword evidence="3 8" id="KW-0032">Aminotransferase</keyword>
<dbReference type="InterPro" id="IPR050103">
    <property type="entry name" value="Class-III_PLP-dep_AT"/>
</dbReference>